<dbReference type="AlphaFoldDB" id="A0A4Y8JU24"/>
<evidence type="ECO:0000256" key="1">
    <source>
        <dbReference type="SAM" id="MobiDB-lite"/>
    </source>
</evidence>
<evidence type="ECO:0000313" key="3">
    <source>
        <dbReference type="EMBL" id="TFD29406.1"/>
    </source>
</evidence>
<feature type="region of interest" description="Disordered" evidence="1">
    <location>
        <begin position="529"/>
        <end position="548"/>
    </location>
</feature>
<accession>A0A4Y8JU24</accession>
<dbReference type="EMBL" id="SOHA01000032">
    <property type="protein sequence ID" value="TFD29406.1"/>
    <property type="molecule type" value="Genomic_DNA"/>
</dbReference>
<dbReference type="OrthoDB" id="3218260at2"/>
<feature type="transmembrane region" description="Helical" evidence="2">
    <location>
        <begin position="354"/>
        <end position="372"/>
    </location>
</feature>
<organism evidence="3 4">
    <name type="scientific">Cryobacterium cryoconiti</name>
    <dbReference type="NCBI Taxonomy" id="1259239"/>
    <lineage>
        <taxon>Bacteria</taxon>
        <taxon>Bacillati</taxon>
        <taxon>Actinomycetota</taxon>
        <taxon>Actinomycetes</taxon>
        <taxon>Micrococcales</taxon>
        <taxon>Microbacteriaceae</taxon>
        <taxon>Cryobacterium</taxon>
    </lineage>
</organism>
<feature type="transmembrane region" description="Helical" evidence="2">
    <location>
        <begin position="173"/>
        <end position="191"/>
    </location>
</feature>
<proteinExistence type="predicted"/>
<keyword evidence="4" id="KW-1185">Reference proteome</keyword>
<keyword evidence="2" id="KW-1133">Transmembrane helix</keyword>
<feature type="compositionally biased region" description="Low complexity" evidence="1">
    <location>
        <begin position="529"/>
        <end position="540"/>
    </location>
</feature>
<name>A0A4Y8JU24_9MICO</name>
<comment type="caution">
    <text evidence="3">The sequence shown here is derived from an EMBL/GenBank/DDBJ whole genome shotgun (WGS) entry which is preliminary data.</text>
</comment>
<keyword evidence="2" id="KW-0812">Transmembrane</keyword>
<evidence type="ECO:0000313" key="4">
    <source>
        <dbReference type="Proteomes" id="UP000297472"/>
    </source>
</evidence>
<feature type="transmembrane region" description="Helical" evidence="2">
    <location>
        <begin position="141"/>
        <end position="161"/>
    </location>
</feature>
<feature type="transmembrane region" description="Helical" evidence="2">
    <location>
        <begin position="377"/>
        <end position="398"/>
    </location>
</feature>
<dbReference type="Pfam" id="PF09913">
    <property type="entry name" value="DUF2142"/>
    <property type="match status" value="1"/>
</dbReference>
<sequence>MRAPRVRSDHRASGAPRSTRSVFWTAFALMAMLTTLWSLASPIFSVPDENAHAVKAIAQVRGDLTGHAVEGVKHSVVDLPEEYSYSQQIVCYLFQSEMTADCGFELGDEGGNEWFNTWVSAYNPIYYYLVGWPTLLLDGSAGIYAMRIVSGLLCSVFVAWAFQSAMSVRRSRWLPFGLVFLAAPMVVYLFGSVNPNGIEIAAAGALWVSLLRLLQHFDGRDPGVVSSLSRRHLWLIVTVASVVLATARATGPLWLVVVVGLCFAATGWRAVKTLFTTGSSFVGLAFVAAGGLFSILWTLGGGSLSGQADASDAPQVGASFVQGFAYVISLTPDYFQQAIGFFGWFDTPLSTPTYWPFVAALALLVTLALTGLDRRSVVTMGVVVAAAVLVPALVQGYSVHQTGIIWQGRYGLFLYVGVTLVAAWLLSGRSGRRLAFLSTRLTWIGLTLVAAYGLGAFFLVLRRYVVGTDESFSTMWENPSWAPPLGAMTLVALYGLVSILFVLWSGRLALTSARADDAAEAEAEAEAEAVTGTAASAPAEPETEIVRA</sequence>
<reference evidence="3 4" key="1">
    <citation type="submission" date="2019-03" db="EMBL/GenBank/DDBJ databases">
        <title>Genomics of glacier-inhabiting Cryobacterium strains.</title>
        <authorList>
            <person name="Liu Q."/>
            <person name="Xin Y.-H."/>
        </authorList>
    </citation>
    <scope>NUCLEOTIDE SEQUENCE [LARGE SCALE GENOMIC DNA]</scope>
    <source>
        <strain evidence="3 4">TMT1-51</strain>
    </source>
</reference>
<feature type="transmembrane region" description="Helical" evidence="2">
    <location>
        <begin position="410"/>
        <end position="428"/>
    </location>
</feature>
<feature type="transmembrane region" description="Helical" evidence="2">
    <location>
        <begin position="21"/>
        <end position="40"/>
    </location>
</feature>
<dbReference type="RefSeq" id="WP_134424840.1">
    <property type="nucleotide sequence ID" value="NZ_SOHA01000032.1"/>
</dbReference>
<evidence type="ECO:0000256" key="2">
    <source>
        <dbReference type="SAM" id="Phobius"/>
    </source>
</evidence>
<feature type="transmembrane region" description="Helical" evidence="2">
    <location>
        <begin position="440"/>
        <end position="461"/>
    </location>
</feature>
<dbReference type="InterPro" id="IPR018674">
    <property type="entry name" value="DUF2142_membrane"/>
</dbReference>
<feature type="transmembrane region" description="Helical" evidence="2">
    <location>
        <begin position="253"/>
        <end position="271"/>
    </location>
</feature>
<gene>
    <name evidence="3" type="ORF">E3T49_10420</name>
</gene>
<keyword evidence="2" id="KW-0472">Membrane</keyword>
<protein>
    <submittedName>
        <fullName evidence="3">DUF2142 domain-containing protein</fullName>
    </submittedName>
</protein>
<feature type="transmembrane region" description="Helical" evidence="2">
    <location>
        <begin position="481"/>
        <end position="504"/>
    </location>
</feature>
<feature type="transmembrane region" description="Helical" evidence="2">
    <location>
        <begin position="278"/>
        <end position="299"/>
    </location>
</feature>
<dbReference type="Proteomes" id="UP000297472">
    <property type="component" value="Unassembled WGS sequence"/>
</dbReference>